<dbReference type="Gene3D" id="3.40.640.10">
    <property type="entry name" value="Type I PLP-dependent aspartate aminotransferase-like (Major domain)"/>
    <property type="match status" value="1"/>
</dbReference>
<evidence type="ECO:0000256" key="2">
    <source>
        <dbReference type="ARBA" id="ARBA00006966"/>
    </source>
</evidence>
<dbReference type="GO" id="GO:0016829">
    <property type="term" value="F:lyase activity"/>
    <property type="evidence" value="ECO:0007669"/>
    <property type="project" value="InterPro"/>
</dbReference>
<dbReference type="SUPFAM" id="SSF53383">
    <property type="entry name" value="PLP-dependent transferases"/>
    <property type="match status" value="1"/>
</dbReference>
<evidence type="ECO:0000313" key="6">
    <source>
        <dbReference type="EMBL" id="KAB1647816.1"/>
    </source>
</evidence>
<feature type="domain" description="Aromatic amino acid beta-eliminating lyase/threonine aldolase" evidence="5">
    <location>
        <begin position="36"/>
        <end position="320"/>
    </location>
</feature>
<comment type="similarity">
    <text evidence="2">Belongs to the threonine aldolase family.</text>
</comment>
<dbReference type="Gene3D" id="3.90.1150.10">
    <property type="entry name" value="Aspartate Aminotransferase, domain 1"/>
    <property type="match status" value="1"/>
</dbReference>
<protein>
    <submittedName>
        <fullName evidence="6">Threonine aldolase</fullName>
    </submittedName>
</protein>
<feature type="region of interest" description="Disordered" evidence="4">
    <location>
        <begin position="1"/>
        <end position="42"/>
    </location>
</feature>
<evidence type="ECO:0000256" key="1">
    <source>
        <dbReference type="ARBA" id="ARBA00001933"/>
    </source>
</evidence>
<sequence length="375" mass="39293">MASHSETTAASAANPDPRRSASTAPDPRHDVEHRGFSSDNASGAHPEVLAAITAANGGHVTAYGADPYTGALRDWARREFGERALILPVFNGTGANVVALQAMSPRWGAVICTADAHVATDENAAAERVAGLKLLTRPTPDGKLRPDDVRALLAGRRDVHTALPTVLSLTQSTEIGTAYSVDELRELSALAHASGLRVHVDGARIANAAVALGRGIGELALETGIDVLSLGATKTGALGAEAIVVLDPDAVDGVEFLRKIDLQLASKQRFLSAQLLAMFDGDLWRRTAGHANAMAQRLARGLQGLPGVSLPLPVEANGVFPVLPSHVAAALHEHAYFYDWVEPGMVRLLCSWDTTDAEVDAFLEVARAATNSGAA</sequence>
<organism evidence="6 7">
    <name type="scientific">Pseudoclavibacter endophyticus</name>
    <dbReference type="NCBI Taxonomy" id="1778590"/>
    <lineage>
        <taxon>Bacteria</taxon>
        <taxon>Bacillati</taxon>
        <taxon>Actinomycetota</taxon>
        <taxon>Actinomycetes</taxon>
        <taxon>Micrococcales</taxon>
        <taxon>Microbacteriaceae</taxon>
        <taxon>Pseudoclavibacter</taxon>
    </lineage>
</organism>
<reference evidence="6 7" key="1">
    <citation type="submission" date="2019-09" db="EMBL/GenBank/DDBJ databases">
        <title>Phylogeny of genus Pseudoclavibacter and closely related genus.</title>
        <authorList>
            <person name="Li Y."/>
        </authorList>
    </citation>
    <scope>NUCLEOTIDE SEQUENCE [LARGE SCALE GENOMIC DNA]</scope>
    <source>
        <strain evidence="6 7">EGI 60007</strain>
    </source>
</reference>
<feature type="compositionally biased region" description="Low complexity" evidence="4">
    <location>
        <begin position="1"/>
        <end position="13"/>
    </location>
</feature>
<dbReference type="InterPro" id="IPR015422">
    <property type="entry name" value="PyrdxlP-dep_Trfase_small"/>
</dbReference>
<dbReference type="OrthoDB" id="9774495at2"/>
<dbReference type="AlphaFoldDB" id="A0A6H9WMP1"/>
<dbReference type="Pfam" id="PF01212">
    <property type="entry name" value="Beta_elim_lyase"/>
    <property type="match status" value="1"/>
</dbReference>
<dbReference type="GO" id="GO:0006520">
    <property type="term" value="P:amino acid metabolic process"/>
    <property type="evidence" value="ECO:0007669"/>
    <property type="project" value="InterPro"/>
</dbReference>
<dbReference type="InterPro" id="IPR001597">
    <property type="entry name" value="ArAA_b-elim_lyase/Thr_aldolase"/>
</dbReference>
<name>A0A6H9WMP1_9MICO</name>
<proteinExistence type="inferred from homology"/>
<gene>
    <name evidence="6" type="ORF">F8O04_12405</name>
</gene>
<dbReference type="InterPro" id="IPR015424">
    <property type="entry name" value="PyrdxlP-dep_Trfase"/>
</dbReference>
<dbReference type="Proteomes" id="UP000431744">
    <property type="component" value="Unassembled WGS sequence"/>
</dbReference>
<accession>A0A6H9WMP1</accession>
<dbReference type="PANTHER" id="PTHR48097">
    <property type="entry name" value="L-THREONINE ALDOLASE-RELATED"/>
    <property type="match status" value="1"/>
</dbReference>
<evidence type="ECO:0000256" key="3">
    <source>
        <dbReference type="ARBA" id="ARBA00022898"/>
    </source>
</evidence>
<feature type="compositionally biased region" description="Basic and acidic residues" evidence="4">
    <location>
        <begin position="26"/>
        <end position="36"/>
    </location>
</feature>
<dbReference type="RefSeq" id="WP_158029709.1">
    <property type="nucleotide sequence ID" value="NZ_BMHG01000001.1"/>
</dbReference>
<evidence type="ECO:0000256" key="4">
    <source>
        <dbReference type="SAM" id="MobiDB-lite"/>
    </source>
</evidence>
<dbReference type="EMBL" id="WBJY01000003">
    <property type="protein sequence ID" value="KAB1647816.1"/>
    <property type="molecule type" value="Genomic_DNA"/>
</dbReference>
<dbReference type="PANTHER" id="PTHR48097:SF5">
    <property type="entry name" value="LOW SPECIFICITY L-THREONINE ALDOLASE"/>
    <property type="match status" value="1"/>
</dbReference>
<comment type="cofactor">
    <cofactor evidence="1">
        <name>pyridoxal 5'-phosphate</name>
        <dbReference type="ChEBI" id="CHEBI:597326"/>
    </cofactor>
</comment>
<keyword evidence="7" id="KW-1185">Reference proteome</keyword>
<evidence type="ECO:0000259" key="5">
    <source>
        <dbReference type="Pfam" id="PF01212"/>
    </source>
</evidence>
<keyword evidence="3" id="KW-0663">Pyridoxal phosphate</keyword>
<evidence type="ECO:0000313" key="7">
    <source>
        <dbReference type="Proteomes" id="UP000431744"/>
    </source>
</evidence>
<comment type="caution">
    <text evidence="6">The sequence shown here is derived from an EMBL/GenBank/DDBJ whole genome shotgun (WGS) entry which is preliminary data.</text>
</comment>
<dbReference type="InterPro" id="IPR015421">
    <property type="entry name" value="PyrdxlP-dep_Trfase_major"/>
</dbReference>